<organism evidence="2 3">
    <name type="scientific">Rheinheimera salexigens</name>
    <dbReference type="NCBI Taxonomy" id="1628148"/>
    <lineage>
        <taxon>Bacteria</taxon>
        <taxon>Pseudomonadati</taxon>
        <taxon>Pseudomonadota</taxon>
        <taxon>Gammaproteobacteria</taxon>
        <taxon>Chromatiales</taxon>
        <taxon>Chromatiaceae</taxon>
        <taxon>Rheinheimera</taxon>
    </lineage>
</organism>
<gene>
    <name evidence="2" type="ORF">BI198_00920</name>
</gene>
<dbReference type="Proteomes" id="UP000242258">
    <property type="component" value="Unassembled WGS sequence"/>
</dbReference>
<accession>A0A1E7Q2J8</accession>
<dbReference type="AlphaFoldDB" id="A0A1E7Q2J8"/>
<comment type="caution">
    <text evidence="2">The sequence shown here is derived from an EMBL/GenBank/DDBJ whole genome shotgun (WGS) entry which is preliminary data.</text>
</comment>
<sequence length="272" mass="30873">MLTIISLAGLLASPLYSANGYSPSERRTLQTALEMSLQYAELNRFQQSCLEQQPGSEVAKTYPVIPVDIQQHNLLLQQKLKMSELSSIALIDGKMTRFVQRNIPKLTDCENSQSYQSLLDNYELSHFSLEIATELKQAPQSADANNQRLAAAKVTEIQQLIDRSHSIALVTVSDRELLTVIEQANYLHLNYNNRYIFKVEQGWKHITATYMGMHIAVDDDTVASTAAEWLIFLDQNKHFIQAVNKNDAALHLRLLAKPEWKFDNKGNLVRLN</sequence>
<dbReference type="EMBL" id="MKEK01000001">
    <property type="protein sequence ID" value="OEY68283.1"/>
    <property type="molecule type" value="Genomic_DNA"/>
</dbReference>
<reference evidence="3" key="1">
    <citation type="submission" date="2016-09" db="EMBL/GenBank/DDBJ databases">
        <authorList>
            <person name="Wan X."/>
            <person name="Hou S."/>
        </authorList>
    </citation>
    <scope>NUCLEOTIDE SEQUENCE [LARGE SCALE GENOMIC DNA]</scope>
    <source>
        <strain evidence="3">KH87</strain>
    </source>
</reference>
<feature type="chain" id="PRO_5009200357" evidence="1">
    <location>
        <begin position="18"/>
        <end position="272"/>
    </location>
</feature>
<name>A0A1E7Q2J8_9GAMM</name>
<evidence type="ECO:0000256" key="1">
    <source>
        <dbReference type="SAM" id="SignalP"/>
    </source>
</evidence>
<dbReference type="OrthoDB" id="5760562at2"/>
<protein>
    <submittedName>
        <fullName evidence="2">Uncharacterized protein</fullName>
    </submittedName>
</protein>
<feature type="signal peptide" evidence="1">
    <location>
        <begin position="1"/>
        <end position="17"/>
    </location>
</feature>
<dbReference type="RefSeq" id="WP_070047850.1">
    <property type="nucleotide sequence ID" value="NZ_CBCSDO010000011.1"/>
</dbReference>
<evidence type="ECO:0000313" key="3">
    <source>
        <dbReference type="Proteomes" id="UP000242258"/>
    </source>
</evidence>
<evidence type="ECO:0000313" key="2">
    <source>
        <dbReference type="EMBL" id="OEY68283.1"/>
    </source>
</evidence>
<keyword evidence="1" id="KW-0732">Signal</keyword>
<proteinExistence type="predicted"/>
<dbReference type="STRING" id="1628148.BI198_00920"/>
<keyword evidence="3" id="KW-1185">Reference proteome</keyword>